<reference evidence="4 5" key="1">
    <citation type="journal article" date="2020" name="Mol. Biol. Evol.">
        <title>Distinct Expression and Methylation Patterns for Genes with Different Fates following a Single Whole-Genome Duplication in Flowering Plants.</title>
        <authorList>
            <person name="Shi T."/>
            <person name="Rahmani R.S."/>
            <person name="Gugger P.F."/>
            <person name="Wang M."/>
            <person name="Li H."/>
            <person name="Zhang Y."/>
            <person name="Li Z."/>
            <person name="Wang Q."/>
            <person name="Van de Peer Y."/>
            <person name="Marchal K."/>
            <person name="Chen J."/>
        </authorList>
    </citation>
    <scope>NUCLEOTIDE SEQUENCE [LARGE SCALE GENOMIC DNA]</scope>
    <source>
        <tissue evidence="4">Leaf</tissue>
    </source>
</reference>
<keyword evidence="2" id="KW-0430">Lectin</keyword>
<dbReference type="PANTHER" id="PTHR32401:SF38">
    <property type="entry name" value="LECTIN-LIKE PROTEIN"/>
    <property type="match status" value="1"/>
</dbReference>
<dbReference type="Proteomes" id="UP000607653">
    <property type="component" value="Unassembled WGS sequence"/>
</dbReference>
<accession>A0A822Z7Y9</accession>
<comment type="caution">
    <text evidence="4">The sequence shown here is derived from an EMBL/GenBank/DDBJ whole genome shotgun (WGS) entry which is preliminary data.</text>
</comment>
<evidence type="ECO:0000313" key="4">
    <source>
        <dbReference type="EMBL" id="DAD37598.1"/>
    </source>
</evidence>
<evidence type="ECO:0000313" key="5">
    <source>
        <dbReference type="Proteomes" id="UP000607653"/>
    </source>
</evidence>
<dbReference type="Pfam" id="PF00139">
    <property type="entry name" value="Lectin_legB"/>
    <property type="match status" value="1"/>
</dbReference>
<evidence type="ECO:0000259" key="3">
    <source>
        <dbReference type="Pfam" id="PF00139"/>
    </source>
</evidence>
<dbReference type="EMBL" id="DUZY01000004">
    <property type="protein sequence ID" value="DAD37598.1"/>
    <property type="molecule type" value="Genomic_DNA"/>
</dbReference>
<dbReference type="Gene3D" id="2.60.120.200">
    <property type="match status" value="1"/>
</dbReference>
<dbReference type="SUPFAM" id="SSF49899">
    <property type="entry name" value="Concanavalin A-like lectins/glucanases"/>
    <property type="match status" value="1"/>
</dbReference>
<proteinExistence type="inferred from homology"/>
<dbReference type="AlphaFoldDB" id="A0A822Z7Y9"/>
<evidence type="ECO:0000256" key="1">
    <source>
        <dbReference type="ARBA" id="ARBA00007606"/>
    </source>
</evidence>
<comment type="similarity">
    <text evidence="1">Belongs to the leguminous lectin family.</text>
</comment>
<dbReference type="InterPro" id="IPR001220">
    <property type="entry name" value="Legume_lectin_dom"/>
</dbReference>
<evidence type="ECO:0000256" key="2">
    <source>
        <dbReference type="ARBA" id="ARBA00022734"/>
    </source>
</evidence>
<feature type="domain" description="Legume lectin" evidence="3">
    <location>
        <begin position="2"/>
        <end position="54"/>
    </location>
</feature>
<keyword evidence="5" id="KW-1185">Reference proteome</keyword>
<name>A0A822Z7Y9_NELNU</name>
<protein>
    <recommendedName>
        <fullName evidence="3">Legume lectin domain-containing protein</fullName>
    </recommendedName>
</protein>
<dbReference type="InterPro" id="IPR050258">
    <property type="entry name" value="Leguminous_Lectin"/>
</dbReference>
<dbReference type="GO" id="GO:0030246">
    <property type="term" value="F:carbohydrate binding"/>
    <property type="evidence" value="ECO:0007669"/>
    <property type="project" value="UniProtKB-KW"/>
</dbReference>
<dbReference type="InterPro" id="IPR013320">
    <property type="entry name" value="ConA-like_dom_sf"/>
</dbReference>
<organism evidence="4 5">
    <name type="scientific">Nelumbo nucifera</name>
    <name type="common">Sacred lotus</name>
    <dbReference type="NCBI Taxonomy" id="4432"/>
    <lineage>
        <taxon>Eukaryota</taxon>
        <taxon>Viridiplantae</taxon>
        <taxon>Streptophyta</taxon>
        <taxon>Embryophyta</taxon>
        <taxon>Tracheophyta</taxon>
        <taxon>Spermatophyta</taxon>
        <taxon>Magnoliopsida</taxon>
        <taxon>Proteales</taxon>
        <taxon>Nelumbonaceae</taxon>
        <taxon>Nelumbo</taxon>
    </lineage>
</organism>
<dbReference type="PANTHER" id="PTHR32401">
    <property type="entry name" value="CONCANAVALIN A-LIKE LECTIN FAMILY PROTEIN"/>
    <property type="match status" value="1"/>
</dbReference>
<sequence>MKRPQQPLISTPVNLSNILLDEMYVGFTAATGRLVQYHRVLAWSFSNSNASIEDSLTTLNLPRERAEMEDWELEYWPHRMNYQEIHTMTKGLSEESVIAHETNEAHCPRGCCEAHCLRD</sequence>
<gene>
    <name evidence="4" type="ORF">HUJ06_008239</name>
</gene>